<comment type="caution">
    <text evidence="2">The sequence shown here is derived from an EMBL/GenBank/DDBJ whole genome shotgun (WGS) entry which is preliminary data.</text>
</comment>
<dbReference type="PANTHER" id="PTHR21092:SF0">
    <property type="entry name" value="NICASTRIN"/>
    <property type="match status" value="1"/>
</dbReference>
<name>A0A426ZHP8_ENSVE</name>
<evidence type="ECO:0000313" key="2">
    <source>
        <dbReference type="EMBL" id="RRT63495.1"/>
    </source>
</evidence>
<reference evidence="2 3" key="1">
    <citation type="journal article" date="2014" name="Agronomy (Basel)">
        <title>A Draft Genome Sequence for Ensete ventricosum, the Drought-Tolerant Tree Against Hunger.</title>
        <authorList>
            <person name="Harrison J."/>
            <person name="Moore K.A."/>
            <person name="Paszkiewicz K."/>
            <person name="Jones T."/>
            <person name="Grant M."/>
            <person name="Ambacheew D."/>
            <person name="Muzemil S."/>
            <person name="Studholme D.J."/>
        </authorList>
    </citation>
    <scope>NUCLEOTIDE SEQUENCE [LARGE SCALE GENOMIC DNA]</scope>
</reference>
<dbReference type="EMBL" id="AMZH03006576">
    <property type="protein sequence ID" value="RRT63495.1"/>
    <property type="molecule type" value="Genomic_DNA"/>
</dbReference>
<dbReference type="InterPro" id="IPR008710">
    <property type="entry name" value="Nicastrin"/>
</dbReference>
<organism evidence="2 3">
    <name type="scientific">Ensete ventricosum</name>
    <name type="common">Abyssinian banana</name>
    <name type="synonym">Musa ensete</name>
    <dbReference type="NCBI Taxonomy" id="4639"/>
    <lineage>
        <taxon>Eukaryota</taxon>
        <taxon>Viridiplantae</taxon>
        <taxon>Streptophyta</taxon>
        <taxon>Embryophyta</taxon>
        <taxon>Tracheophyta</taxon>
        <taxon>Spermatophyta</taxon>
        <taxon>Magnoliopsida</taxon>
        <taxon>Liliopsida</taxon>
        <taxon>Zingiberales</taxon>
        <taxon>Musaceae</taxon>
        <taxon>Ensete</taxon>
    </lineage>
</organism>
<keyword evidence="1" id="KW-0472">Membrane</keyword>
<keyword evidence="1" id="KW-0812">Transmembrane</keyword>
<keyword evidence="1" id="KW-1133">Transmembrane helix</keyword>
<sequence length="74" mass="8120">MAVASQDSASFFRDRSLGAESPISGLIALLAAVDALSHVDDLNELKKQVAFMFSIICYPICIFLPLDCWGSRHF</sequence>
<evidence type="ECO:0000256" key="1">
    <source>
        <dbReference type="SAM" id="Phobius"/>
    </source>
</evidence>
<proteinExistence type="predicted"/>
<accession>A0A426ZHP8</accession>
<dbReference type="Proteomes" id="UP000287651">
    <property type="component" value="Unassembled WGS sequence"/>
</dbReference>
<dbReference type="PANTHER" id="PTHR21092">
    <property type="entry name" value="NICASTRIN"/>
    <property type="match status" value="1"/>
</dbReference>
<gene>
    <name evidence="2" type="ORF">B296_00020299</name>
</gene>
<dbReference type="Pfam" id="PF05450">
    <property type="entry name" value="Nicastrin"/>
    <property type="match status" value="1"/>
</dbReference>
<feature type="transmembrane region" description="Helical" evidence="1">
    <location>
        <begin position="49"/>
        <end position="69"/>
    </location>
</feature>
<dbReference type="AlphaFoldDB" id="A0A426ZHP8"/>
<protein>
    <submittedName>
        <fullName evidence="2">Uncharacterized protein</fullName>
    </submittedName>
</protein>
<dbReference type="GO" id="GO:0016485">
    <property type="term" value="P:protein processing"/>
    <property type="evidence" value="ECO:0007669"/>
    <property type="project" value="InterPro"/>
</dbReference>
<dbReference type="GO" id="GO:0005886">
    <property type="term" value="C:plasma membrane"/>
    <property type="evidence" value="ECO:0007669"/>
    <property type="project" value="TreeGrafter"/>
</dbReference>
<evidence type="ECO:0000313" key="3">
    <source>
        <dbReference type="Proteomes" id="UP000287651"/>
    </source>
</evidence>